<proteinExistence type="predicted"/>
<feature type="chain" id="PRO_5046437682" evidence="2">
    <location>
        <begin position="24"/>
        <end position="367"/>
    </location>
</feature>
<gene>
    <name evidence="3" type="ORF">ACETIH_28090</name>
</gene>
<dbReference type="RefSeq" id="WP_377031914.1">
    <property type="nucleotide sequence ID" value="NZ_JBHOMY010000122.1"/>
</dbReference>
<evidence type="ECO:0000256" key="1">
    <source>
        <dbReference type="SAM" id="Phobius"/>
    </source>
</evidence>
<feature type="transmembrane region" description="Helical" evidence="1">
    <location>
        <begin position="65"/>
        <end position="83"/>
    </location>
</feature>
<keyword evidence="2" id="KW-0732">Signal</keyword>
<name>A0ABV6YHK7_9HYPH</name>
<dbReference type="EMBL" id="JBHOMY010000122">
    <property type="protein sequence ID" value="MFC1460502.1"/>
    <property type="molecule type" value="Genomic_DNA"/>
</dbReference>
<feature type="transmembrane region" description="Helical" evidence="1">
    <location>
        <begin position="331"/>
        <end position="350"/>
    </location>
</feature>
<accession>A0ABV6YHK7</accession>
<dbReference type="Proteomes" id="UP001593940">
    <property type="component" value="Unassembled WGS sequence"/>
</dbReference>
<dbReference type="Pfam" id="PF05940">
    <property type="entry name" value="NnrS"/>
    <property type="match status" value="1"/>
</dbReference>
<feature type="transmembrane region" description="Helical" evidence="1">
    <location>
        <begin position="299"/>
        <end position="319"/>
    </location>
</feature>
<evidence type="ECO:0000313" key="3">
    <source>
        <dbReference type="EMBL" id="MFC1460502.1"/>
    </source>
</evidence>
<sequence length="367" mass="38400">MWGGQTFRAAFVLACMSAIRAMAAGTGDPSWHLRELLVIFVPILLIGFLSVALPRWTKRTIAPRGSLEVLLVCHAAAFIFGFFAPEASLVLHAVGACSAVAIVMHHSRGSRAASTTYITALIGIHAVAGSVLACVPGSNPAFARICLSAVVLLCLEVGGRIAAALMGAAFQREGLEPAKFTVAGLLLSHRLSATAAVTLWSVGLPSSIPACIAGLLGIVRLILLRPWKVRPVAGVIAVLVGVFCLNAGFLGLAVSLMTGYPVPDAAIIHVWSVGGLGMTAVAVMTSVTRKRAQIPFRPALLASLAYAMIAAAAVLRLFAITLDGSSQEILLAARLGWICAFLCCAIFVELGSRSGPWRNASERFRIP</sequence>
<feature type="transmembrane region" description="Helical" evidence="1">
    <location>
        <begin position="33"/>
        <end position="53"/>
    </location>
</feature>
<keyword evidence="1" id="KW-1133">Transmembrane helix</keyword>
<organism evidence="3 4">
    <name type="scientific">Microvirga arabica</name>
    <dbReference type="NCBI Taxonomy" id="1128671"/>
    <lineage>
        <taxon>Bacteria</taxon>
        <taxon>Pseudomonadati</taxon>
        <taxon>Pseudomonadota</taxon>
        <taxon>Alphaproteobacteria</taxon>
        <taxon>Hyphomicrobiales</taxon>
        <taxon>Methylobacteriaceae</taxon>
        <taxon>Microvirga</taxon>
    </lineage>
</organism>
<dbReference type="InterPro" id="IPR010266">
    <property type="entry name" value="NnrS"/>
</dbReference>
<feature type="transmembrane region" description="Helical" evidence="1">
    <location>
        <begin position="117"/>
        <end position="135"/>
    </location>
</feature>
<keyword evidence="1" id="KW-0472">Membrane</keyword>
<feature type="transmembrane region" description="Helical" evidence="1">
    <location>
        <begin position="141"/>
        <end position="168"/>
    </location>
</feature>
<feature type="signal peptide" evidence="2">
    <location>
        <begin position="1"/>
        <end position="23"/>
    </location>
</feature>
<reference evidence="3 4" key="1">
    <citation type="submission" date="2024-09" db="EMBL/GenBank/DDBJ databases">
        <title>Nodulacao em especies de Leguminosae Basais da Amazonia e Caracterizacao dos Rizobios e Bacterias Associadas aos Nodulos.</title>
        <authorList>
            <person name="Jambeiro I.C.A."/>
            <person name="Lopes I.S."/>
            <person name="Aguiar E.R.G.R."/>
            <person name="Santos A.F.J."/>
            <person name="Dos Santos J.M.F."/>
            <person name="Gross E."/>
        </authorList>
    </citation>
    <scope>NUCLEOTIDE SEQUENCE [LARGE SCALE GENOMIC DNA]</scope>
    <source>
        <strain evidence="3 4">BRUESC1165</strain>
    </source>
</reference>
<evidence type="ECO:0000313" key="4">
    <source>
        <dbReference type="Proteomes" id="UP001593940"/>
    </source>
</evidence>
<evidence type="ECO:0000256" key="2">
    <source>
        <dbReference type="SAM" id="SignalP"/>
    </source>
</evidence>
<feature type="transmembrane region" description="Helical" evidence="1">
    <location>
        <begin position="235"/>
        <end position="260"/>
    </location>
</feature>
<feature type="transmembrane region" description="Helical" evidence="1">
    <location>
        <begin position="206"/>
        <end position="223"/>
    </location>
</feature>
<protein>
    <submittedName>
        <fullName evidence="3">NnrS family protein</fullName>
    </submittedName>
</protein>
<keyword evidence="4" id="KW-1185">Reference proteome</keyword>
<feature type="transmembrane region" description="Helical" evidence="1">
    <location>
        <begin position="266"/>
        <end position="287"/>
    </location>
</feature>
<keyword evidence="1" id="KW-0812">Transmembrane</keyword>
<comment type="caution">
    <text evidence="3">The sequence shown here is derived from an EMBL/GenBank/DDBJ whole genome shotgun (WGS) entry which is preliminary data.</text>
</comment>